<keyword evidence="3" id="KW-1185">Reference proteome</keyword>
<dbReference type="PANTHER" id="PTHR45527:SF1">
    <property type="entry name" value="FATTY ACID SYNTHASE"/>
    <property type="match status" value="1"/>
</dbReference>
<evidence type="ECO:0000313" key="2">
    <source>
        <dbReference type="EMBL" id="UWP82458.1"/>
    </source>
</evidence>
<dbReference type="Gene3D" id="3.30.559.30">
    <property type="entry name" value="Nonribosomal peptide synthetase, condensation domain"/>
    <property type="match status" value="1"/>
</dbReference>
<evidence type="ECO:0000313" key="3">
    <source>
        <dbReference type="Proteomes" id="UP001059617"/>
    </source>
</evidence>
<dbReference type="InterPro" id="IPR023213">
    <property type="entry name" value="CAT-like_dom_sf"/>
</dbReference>
<organism evidence="2 3">
    <name type="scientific">Dactylosporangium fulvum</name>
    <dbReference type="NCBI Taxonomy" id="53359"/>
    <lineage>
        <taxon>Bacteria</taxon>
        <taxon>Bacillati</taxon>
        <taxon>Actinomycetota</taxon>
        <taxon>Actinomycetes</taxon>
        <taxon>Micromonosporales</taxon>
        <taxon>Micromonosporaceae</taxon>
        <taxon>Dactylosporangium</taxon>
    </lineage>
</organism>
<name>A0ABY5VXN5_9ACTN</name>
<reference evidence="2" key="1">
    <citation type="submission" date="2021-04" db="EMBL/GenBank/DDBJ databases">
        <authorList>
            <person name="Hartkoorn R.C."/>
            <person name="Beaudoing E."/>
            <person name="Hot D."/>
        </authorList>
    </citation>
    <scope>NUCLEOTIDE SEQUENCE</scope>
    <source>
        <strain evidence="2">NRRL B-16292</strain>
    </source>
</reference>
<evidence type="ECO:0000259" key="1">
    <source>
        <dbReference type="Pfam" id="PF00668"/>
    </source>
</evidence>
<dbReference type="EMBL" id="CP073720">
    <property type="protein sequence ID" value="UWP82458.1"/>
    <property type="molecule type" value="Genomic_DNA"/>
</dbReference>
<gene>
    <name evidence="2" type="ORF">Dfulv_46720</name>
</gene>
<dbReference type="InterPro" id="IPR001242">
    <property type="entry name" value="Condensation_dom"/>
</dbReference>
<dbReference type="PANTHER" id="PTHR45527">
    <property type="entry name" value="NONRIBOSOMAL PEPTIDE SYNTHETASE"/>
    <property type="match status" value="1"/>
</dbReference>
<feature type="domain" description="Condensation" evidence="1">
    <location>
        <begin position="67"/>
        <end position="342"/>
    </location>
</feature>
<reference evidence="2" key="2">
    <citation type="submission" date="2022-09" db="EMBL/GenBank/DDBJ databases">
        <title>Biosynthetic gene clusters of Dactylosporangioum fulvum.</title>
        <authorList>
            <person name="Caradec T."/>
        </authorList>
    </citation>
    <scope>NUCLEOTIDE SEQUENCE</scope>
    <source>
        <strain evidence="2">NRRL B-16292</strain>
    </source>
</reference>
<dbReference type="RefSeq" id="WP_259860228.1">
    <property type="nucleotide sequence ID" value="NZ_BAAAST010000070.1"/>
</dbReference>
<dbReference type="Proteomes" id="UP001059617">
    <property type="component" value="Chromosome"/>
</dbReference>
<accession>A0ABY5VXN5</accession>
<proteinExistence type="predicted"/>
<sequence length="446" mass="49223">MSDVMVTGGTVTRIRVPFTGEGSGEDELSWGQREIWQALLEQQTWMPIGGTRPLPAGSTVEDGVERLRYLMSRYQSMRTRLLFPADGPPRQVVHDAGEIDLEVVDAGPADPYEVAVAVQRRYEQTDYDFAGEWPVRMAVVRRDGTPTHLVVIMTHFVMDGRGAAVMLAESERNEAAPVRGMQALEQVRWQRSSAGRRQSDAAIRYWQATLQTIPASRFAGAGDPQAPRYWRGELSSAALPLAVQSIAAHTRVDASAVMLTVYALAASRVCGVNPVATRLVSSNRFRPGLAEVVGPVSQTALCAMDVAGCSFDEALERVQRASMLAYKHGYYDRARLEEVVAATARERGEAVDLNWFYNDRRGAAEPRLVDPALVRAALPRTVFTWTIKRDEVYPRLFLNVDDESPQTVRLHIEVDTHHVPPPVAEALVRAMEEVAVQTATGEATPS</sequence>
<protein>
    <submittedName>
        <fullName evidence="2">Condensation domain-containing protein</fullName>
    </submittedName>
</protein>
<dbReference type="SUPFAM" id="SSF52777">
    <property type="entry name" value="CoA-dependent acyltransferases"/>
    <property type="match status" value="2"/>
</dbReference>
<dbReference type="Pfam" id="PF00668">
    <property type="entry name" value="Condensation"/>
    <property type="match status" value="1"/>
</dbReference>
<dbReference type="Gene3D" id="3.30.559.10">
    <property type="entry name" value="Chloramphenicol acetyltransferase-like domain"/>
    <property type="match status" value="1"/>
</dbReference>